<dbReference type="Proteomes" id="UP000614811">
    <property type="component" value="Unassembled WGS sequence"/>
</dbReference>
<evidence type="ECO:0000256" key="4">
    <source>
        <dbReference type="SAM" id="MobiDB-lite"/>
    </source>
</evidence>
<dbReference type="RefSeq" id="WP_189398698.1">
    <property type="nucleotide sequence ID" value="NZ_BMXA01000001.1"/>
</dbReference>
<sequence length="233" mass="26317">MFESIAHTRMTRRRRKAQKLASQDSMRNYLATALPHPNHAAWQCDYLVLDLEMSGLDPEQNHILSAGWVVIENGQICHDSAQHHYVASNEAQLDLSESGPIHKISHTVLSSGKALNTVLDALLFQLGSRVLVVHHAPLDMRFLNTACEQIYGVRPYCLVIDTLRNEQLKLSRQNRLDGASLRLHDCRQRYNLPSYQAHNAVIDALATAELWLAQLTYAGPNGGREDLRLRFFG</sequence>
<dbReference type="SMART" id="SM00479">
    <property type="entry name" value="EXOIII"/>
    <property type="match status" value="1"/>
</dbReference>
<dbReference type="GO" id="GO:0008408">
    <property type="term" value="F:3'-5' exonuclease activity"/>
    <property type="evidence" value="ECO:0007669"/>
    <property type="project" value="TreeGrafter"/>
</dbReference>
<dbReference type="AlphaFoldDB" id="A0A918RLN2"/>
<reference evidence="6" key="1">
    <citation type="journal article" date="2014" name="Int. J. Syst. Evol. Microbiol.">
        <title>Complete genome sequence of Corynebacterium casei LMG S-19264T (=DSM 44701T), isolated from a smear-ripened cheese.</title>
        <authorList>
            <consortium name="US DOE Joint Genome Institute (JGI-PGF)"/>
            <person name="Walter F."/>
            <person name="Albersmeier A."/>
            <person name="Kalinowski J."/>
            <person name="Ruckert C."/>
        </authorList>
    </citation>
    <scope>NUCLEOTIDE SEQUENCE</scope>
    <source>
        <strain evidence="6">KCTC 12711</strain>
    </source>
</reference>
<keyword evidence="3" id="KW-0269">Exonuclease</keyword>
<dbReference type="CDD" id="cd06127">
    <property type="entry name" value="DEDDh"/>
    <property type="match status" value="1"/>
</dbReference>
<dbReference type="GO" id="GO:0006259">
    <property type="term" value="P:DNA metabolic process"/>
    <property type="evidence" value="ECO:0007669"/>
    <property type="project" value="UniProtKB-ARBA"/>
</dbReference>
<evidence type="ECO:0000256" key="3">
    <source>
        <dbReference type="ARBA" id="ARBA00022839"/>
    </source>
</evidence>
<accession>A0A918RLN2</accession>
<dbReference type="PANTHER" id="PTHR30231">
    <property type="entry name" value="DNA POLYMERASE III SUBUNIT EPSILON"/>
    <property type="match status" value="1"/>
</dbReference>
<proteinExistence type="predicted"/>
<gene>
    <name evidence="6" type="ORF">GCM10008090_07960</name>
</gene>
<dbReference type="GO" id="GO:0005829">
    <property type="term" value="C:cytosol"/>
    <property type="evidence" value="ECO:0007669"/>
    <property type="project" value="TreeGrafter"/>
</dbReference>
<evidence type="ECO:0000256" key="2">
    <source>
        <dbReference type="ARBA" id="ARBA00022801"/>
    </source>
</evidence>
<comment type="caution">
    <text evidence="6">The sequence shown here is derived from an EMBL/GenBank/DDBJ whole genome shotgun (WGS) entry which is preliminary data.</text>
</comment>
<dbReference type="GO" id="GO:0003676">
    <property type="term" value="F:nucleic acid binding"/>
    <property type="evidence" value="ECO:0007669"/>
    <property type="project" value="InterPro"/>
</dbReference>
<dbReference type="InterPro" id="IPR012337">
    <property type="entry name" value="RNaseH-like_sf"/>
</dbReference>
<dbReference type="InterPro" id="IPR036397">
    <property type="entry name" value="RNaseH_sf"/>
</dbReference>
<keyword evidence="2" id="KW-0378">Hydrolase</keyword>
<organism evidence="6 7">
    <name type="scientific">Arenicella chitinivorans</name>
    <dbReference type="NCBI Taxonomy" id="1329800"/>
    <lineage>
        <taxon>Bacteria</taxon>
        <taxon>Pseudomonadati</taxon>
        <taxon>Pseudomonadota</taxon>
        <taxon>Gammaproteobacteria</taxon>
        <taxon>Arenicellales</taxon>
        <taxon>Arenicellaceae</taxon>
        <taxon>Arenicella</taxon>
    </lineage>
</organism>
<reference evidence="6" key="2">
    <citation type="submission" date="2020-09" db="EMBL/GenBank/DDBJ databases">
        <authorList>
            <person name="Sun Q."/>
            <person name="Kim S."/>
        </authorList>
    </citation>
    <scope>NUCLEOTIDE SEQUENCE</scope>
    <source>
        <strain evidence="6">KCTC 12711</strain>
    </source>
</reference>
<evidence type="ECO:0000313" key="7">
    <source>
        <dbReference type="Proteomes" id="UP000614811"/>
    </source>
</evidence>
<protein>
    <submittedName>
        <fullName evidence="6">DNA polymerase III subunit epsilon</fullName>
    </submittedName>
</protein>
<dbReference type="EMBL" id="BMXA01000001">
    <property type="protein sequence ID" value="GHA01247.1"/>
    <property type="molecule type" value="Genomic_DNA"/>
</dbReference>
<feature type="domain" description="Exonuclease" evidence="5">
    <location>
        <begin position="45"/>
        <end position="220"/>
    </location>
</feature>
<dbReference type="PANTHER" id="PTHR30231:SF4">
    <property type="entry name" value="PROTEIN NEN2"/>
    <property type="match status" value="1"/>
</dbReference>
<evidence type="ECO:0000259" key="5">
    <source>
        <dbReference type="SMART" id="SM00479"/>
    </source>
</evidence>
<dbReference type="SUPFAM" id="SSF53098">
    <property type="entry name" value="Ribonuclease H-like"/>
    <property type="match status" value="1"/>
</dbReference>
<feature type="region of interest" description="Disordered" evidence="4">
    <location>
        <begin position="1"/>
        <end position="22"/>
    </location>
</feature>
<feature type="compositionally biased region" description="Basic residues" evidence="4">
    <location>
        <begin position="9"/>
        <end position="18"/>
    </location>
</feature>
<evidence type="ECO:0000256" key="1">
    <source>
        <dbReference type="ARBA" id="ARBA00022722"/>
    </source>
</evidence>
<dbReference type="Gene3D" id="3.30.420.10">
    <property type="entry name" value="Ribonuclease H-like superfamily/Ribonuclease H"/>
    <property type="match status" value="1"/>
</dbReference>
<dbReference type="Pfam" id="PF00929">
    <property type="entry name" value="RNase_T"/>
    <property type="match status" value="1"/>
</dbReference>
<keyword evidence="7" id="KW-1185">Reference proteome</keyword>
<keyword evidence="1" id="KW-0540">Nuclease</keyword>
<evidence type="ECO:0000313" key="6">
    <source>
        <dbReference type="EMBL" id="GHA01247.1"/>
    </source>
</evidence>
<name>A0A918RLN2_9GAMM</name>
<dbReference type="InterPro" id="IPR013520">
    <property type="entry name" value="Ribonucl_H"/>
</dbReference>